<evidence type="ECO:0000256" key="4">
    <source>
        <dbReference type="ARBA" id="ARBA00022723"/>
    </source>
</evidence>
<dbReference type="AlphaFoldDB" id="A0AAU9PYF1"/>
<dbReference type="RefSeq" id="WP_409929888.1">
    <property type="nucleotide sequence ID" value="NZ_CAKMTQ010000001.1"/>
</dbReference>
<dbReference type="Pfam" id="PF20512">
    <property type="entry name" value="PMI_typeI_hel"/>
    <property type="match status" value="1"/>
</dbReference>
<dbReference type="EMBL" id="CAKMTQ010000001">
    <property type="protein sequence ID" value="CAH1521009.1"/>
    <property type="molecule type" value="Genomic_DNA"/>
</dbReference>
<accession>A0AAU9PYF1</accession>
<dbReference type="CDD" id="cd07011">
    <property type="entry name" value="cupin_PMI_type_I_N"/>
    <property type="match status" value="1"/>
</dbReference>
<evidence type="ECO:0000256" key="9">
    <source>
        <dbReference type="PIRSR" id="PIRSR001480-1"/>
    </source>
</evidence>
<evidence type="ECO:0000256" key="3">
    <source>
        <dbReference type="ARBA" id="ARBA00011956"/>
    </source>
</evidence>
<evidence type="ECO:0000259" key="13">
    <source>
        <dbReference type="Pfam" id="PF20512"/>
    </source>
</evidence>
<dbReference type="PROSITE" id="PS00965">
    <property type="entry name" value="PMI_I_1"/>
    <property type="match status" value="1"/>
</dbReference>
<comment type="caution">
    <text evidence="15">The sequence shown here is derived from an EMBL/GenBank/DDBJ whole genome shotgun (WGS) entry which is preliminary data.</text>
</comment>
<sequence length="403" mass="45162">MAQTVITKSSFFKLKNTIQNYVWGSPTLLPQLFSFNNDQSISIAELWMGAHSGGCSLALIDDHDVLLSNLIEQDKSSFLSEKTALEFGELPYLLKVLTAERALSIQVHPDKLSAQIGYQREQEAGIKLSDFNRNYKDPNHKPELVYALGNFQAMNGFRHYKEILTLFTRVDVSVLRDLMLAFEKNQTAQGLEAFFVALLQLENDQKQQAIRELTQKAENFIGEETFELVLSLIEQYPEDVGVFSPLFLNVITLQPGQSMYLTARTPHAYIKGACVEIMANSDNVLRAGLTNKHIDITELVSCTSFEPKPFDTLLLEPEKHEGRSYYPVTVDDFALEVIGEEAQEVAIKVSSAEIILALEGEAVLFDSSGQAITLQLGESAFVPAYTKSYKIRSKGKVIRAFNR</sequence>
<feature type="active site" evidence="9">
    <location>
        <position position="286"/>
    </location>
</feature>
<dbReference type="InterPro" id="IPR016305">
    <property type="entry name" value="Mannose-6-P_Isomerase"/>
</dbReference>
<evidence type="ECO:0000256" key="6">
    <source>
        <dbReference type="ARBA" id="ARBA00023235"/>
    </source>
</evidence>
<dbReference type="InterPro" id="IPR018050">
    <property type="entry name" value="Pmannose_isomerase-type1_CS"/>
</dbReference>
<dbReference type="Gene3D" id="1.10.441.10">
    <property type="entry name" value="Phosphomannose Isomerase, domain 2"/>
    <property type="match status" value="1"/>
</dbReference>
<dbReference type="PIRSF" id="PIRSF001480">
    <property type="entry name" value="Mannose-6-phosphate_isomerase"/>
    <property type="match status" value="1"/>
</dbReference>
<evidence type="ECO:0000256" key="1">
    <source>
        <dbReference type="ARBA" id="ARBA00000757"/>
    </source>
</evidence>
<dbReference type="NCBIfam" id="TIGR00218">
    <property type="entry name" value="manA"/>
    <property type="match status" value="1"/>
</dbReference>
<feature type="coiled-coil region" evidence="11">
    <location>
        <begin position="196"/>
        <end position="223"/>
    </location>
</feature>
<dbReference type="GO" id="GO:0004476">
    <property type="term" value="F:mannose-6-phosphate isomerase activity"/>
    <property type="evidence" value="ECO:0007669"/>
    <property type="project" value="UniProtKB-EC"/>
</dbReference>
<dbReference type="SUPFAM" id="SSF51182">
    <property type="entry name" value="RmlC-like cupins"/>
    <property type="match status" value="1"/>
</dbReference>
<evidence type="ECO:0000256" key="10">
    <source>
        <dbReference type="PIRSR" id="PIRSR001480-2"/>
    </source>
</evidence>
<comment type="catalytic activity">
    <reaction evidence="1">
        <text>D-mannose 6-phosphate = D-fructose 6-phosphate</text>
        <dbReference type="Rhea" id="RHEA:12356"/>
        <dbReference type="ChEBI" id="CHEBI:58735"/>
        <dbReference type="ChEBI" id="CHEBI:61527"/>
        <dbReference type="EC" id="5.3.1.8"/>
    </reaction>
</comment>
<dbReference type="GO" id="GO:0005975">
    <property type="term" value="P:carbohydrate metabolic process"/>
    <property type="evidence" value="ECO:0007669"/>
    <property type="project" value="InterPro"/>
</dbReference>
<dbReference type="PANTHER" id="PTHR10309">
    <property type="entry name" value="MANNOSE-6-PHOSPHATE ISOMERASE"/>
    <property type="match status" value="1"/>
</dbReference>
<comment type="similarity">
    <text evidence="2">Belongs to the mannose-6-phosphate isomerase type 1 family.</text>
</comment>
<evidence type="ECO:0000256" key="11">
    <source>
        <dbReference type="SAM" id="Coils"/>
    </source>
</evidence>
<evidence type="ECO:0000313" key="16">
    <source>
        <dbReference type="Proteomes" id="UP001295420"/>
    </source>
</evidence>
<protein>
    <recommendedName>
        <fullName evidence="3">mannose-6-phosphate isomerase</fullName>
        <ecNumber evidence="3">5.3.1.8</ecNumber>
    </recommendedName>
    <alternativeName>
        <fullName evidence="7">Phosphohexomutase</fullName>
    </alternativeName>
    <alternativeName>
        <fullName evidence="8">Phosphomannose isomerase</fullName>
    </alternativeName>
</protein>
<dbReference type="InterPro" id="IPR046457">
    <property type="entry name" value="PMI_typeI_cat"/>
</dbReference>
<evidence type="ECO:0000256" key="5">
    <source>
        <dbReference type="ARBA" id="ARBA00022833"/>
    </source>
</evidence>
<feature type="domain" description="Phosphomannose isomerase type I catalytic" evidence="12">
    <location>
        <begin position="12"/>
        <end position="159"/>
    </location>
</feature>
<proteinExistence type="inferred from homology"/>
<gene>
    <name evidence="15" type="primary">manA</name>
    <name evidence="15" type="ORF">THF1D04_10589</name>
</gene>
<feature type="binding site" evidence="10">
    <location>
        <position position="108"/>
    </location>
    <ligand>
        <name>Zn(2+)</name>
        <dbReference type="ChEBI" id="CHEBI:29105"/>
    </ligand>
</feature>
<evidence type="ECO:0000256" key="7">
    <source>
        <dbReference type="ARBA" id="ARBA00029741"/>
    </source>
</evidence>
<feature type="binding site" evidence="10">
    <location>
        <position position="143"/>
    </location>
    <ligand>
        <name>Zn(2+)</name>
        <dbReference type="ChEBI" id="CHEBI:29105"/>
    </ligand>
</feature>
<dbReference type="GO" id="GO:0005829">
    <property type="term" value="C:cytosol"/>
    <property type="evidence" value="ECO:0007669"/>
    <property type="project" value="TreeGrafter"/>
</dbReference>
<organism evidence="15 16">
    <name type="scientific">Vibrio owensii</name>
    <dbReference type="NCBI Taxonomy" id="696485"/>
    <lineage>
        <taxon>Bacteria</taxon>
        <taxon>Pseudomonadati</taxon>
        <taxon>Pseudomonadota</taxon>
        <taxon>Gammaproteobacteria</taxon>
        <taxon>Vibrionales</taxon>
        <taxon>Vibrionaceae</taxon>
        <taxon>Vibrio</taxon>
    </lineage>
</organism>
<feature type="domain" description="Mannose-6-phosphate isomerase cupin" evidence="14">
    <location>
        <begin position="327"/>
        <end position="402"/>
    </location>
</feature>
<dbReference type="EC" id="5.3.1.8" evidence="3"/>
<dbReference type="GO" id="GO:0009298">
    <property type="term" value="P:GDP-mannose biosynthetic process"/>
    <property type="evidence" value="ECO:0007669"/>
    <property type="project" value="InterPro"/>
</dbReference>
<evidence type="ECO:0000256" key="8">
    <source>
        <dbReference type="ARBA" id="ARBA00030762"/>
    </source>
</evidence>
<dbReference type="Gene3D" id="2.60.120.10">
    <property type="entry name" value="Jelly Rolls"/>
    <property type="match status" value="2"/>
</dbReference>
<feature type="domain" description="Phosphomannose isomerase type I helical insertion" evidence="13">
    <location>
        <begin position="175"/>
        <end position="248"/>
    </location>
</feature>
<dbReference type="PANTHER" id="PTHR10309:SF0">
    <property type="entry name" value="MANNOSE-6-PHOSPHATE ISOMERASE"/>
    <property type="match status" value="1"/>
</dbReference>
<dbReference type="InterPro" id="IPR046458">
    <property type="entry name" value="PMI_typeI_hel"/>
</dbReference>
<dbReference type="Pfam" id="PF20511">
    <property type="entry name" value="PMI_typeI_cat"/>
    <property type="match status" value="1"/>
</dbReference>
<dbReference type="PRINTS" id="PR00714">
    <property type="entry name" value="MAN6PISMRASE"/>
</dbReference>
<dbReference type="Pfam" id="PF21621">
    <property type="entry name" value="MPI_cupin_dom"/>
    <property type="match status" value="1"/>
</dbReference>
<dbReference type="InterPro" id="IPR001250">
    <property type="entry name" value="Man6P_Isoase-1"/>
</dbReference>
<reference evidence="15" key="1">
    <citation type="submission" date="2022-01" db="EMBL/GenBank/DDBJ databases">
        <authorList>
            <person name="Lagorce A."/>
        </authorList>
    </citation>
    <scope>NUCLEOTIDE SEQUENCE</scope>
    <source>
        <strain evidence="15">Th15_F1_D04</strain>
    </source>
</reference>
<evidence type="ECO:0000259" key="14">
    <source>
        <dbReference type="Pfam" id="PF21621"/>
    </source>
</evidence>
<keyword evidence="5 10" id="KW-0862">Zinc</keyword>
<feature type="binding site" evidence="10">
    <location>
        <position position="267"/>
    </location>
    <ligand>
        <name>Zn(2+)</name>
        <dbReference type="ChEBI" id="CHEBI:29105"/>
    </ligand>
</feature>
<evidence type="ECO:0000259" key="12">
    <source>
        <dbReference type="Pfam" id="PF20511"/>
    </source>
</evidence>
<dbReference type="Proteomes" id="UP001295420">
    <property type="component" value="Unassembled WGS sequence"/>
</dbReference>
<comment type="cofactor">
    <cofactor evidence="10">
        <name>Zn(2+)</name>
        <dbReference type="ChEBI" id="CHEBI:29105"/>
    </cofactor>
    <text evidence="10">Binds 1 zinc ion per subunit.</text>
</comment>
<keyword evidence="11" id="KW-0175">Coiled coil</keyword>
<evidence type="ECO:0000256" key="2">
    <source>
        <dbReference type="ARBA" id="ARBA00010772"/>
    </source>
</evidence>
<keyword evidence="4 10" id="KW-0479">Metal-binding</keyword>
<keyword evidence="6 15" id="KW-0413">Isomerase</keyword>
<evidence type="ECO:0000313" key="15">
    <source>
        <dbReference type="EMBL" id="CAH1521009.1"/>
    </source>
</evidence>
<name>A0AAU9PYF1_9VIBR</name>
<dbReference type="InterPro" id="IPR049071">
    <property type="entry name" value="MPI_cupin_dom"/>
</dbReference>
<dbReference type="GO" id="GO:0008270">
    <property type="term" value="F:zinc ion binding"/>
    <property type="evidence" value="ECO:0007669"/>
    <property type="project" value="InterPro"/>
</dbReference>
<dbReference type="InterPro" id="IPR011051">
    <property type="entry name" value="RmlC_Cupin_sf"/>
</dbReference>
<dbReference type="InterPro" id="IPR014710">
    <property type="entry name" value="RmlC-like_jellyroll"/>
</dbReference>
<feature type="binding site" evidence="10">
    <location>
        <position position="106"/>
    </location>
    <ligand>
        <name>Zn(2+)</name>
        <dbReference type="ChEBI" id="CHEBI:29105"/>
    </ligand>
</feature>